<dbReference type="EMBL" id="NCKV01000111">
    <property type="protein sequence ID" value="RWS31621.1"/>
    <property type="molecule type" value="Genomic_DNA"/>
</dbReference>
<feature type="transmembrane region" description="Helical" evidence="4">
    <location>
        <begin position="477"/>
        <end position="499"/>
    </location>
</feature>
<dbReference type="SUPFAM" id="SSF52058">
    <property type="entry name" value="L domain-like"/>
    <property type="match status" value="1"/>
</dbReference>
<dbReference type="PANTHER" id="PTHR24369">
    <property type="entry name" value="ANTIGEN BSP, PUTATIVE-RELATED"/>
    <property type="match status" value="1"/>
</dbReference>
<protein>
    <submittedName>
        <fullName evidence="5">Leucine-rich repeat neuronal protein 2-like protein</fullName>
    </submittedName>
</protein>
<keyword evidence="3" id="KW-0677">Repeat</keyword>
<keyword evidence="4" id="KW-0812">Transmembrane</keyword>
<dbReference type="PROSITE" id="PS51450">
    <property type="entry name" value="LRR"/>
    <property type="match status" value="1"/>
</dbReference>
<keyword evidence="4" id="KW-0472">Membrane</keyword>
<accession>A0A443SVS4</accession>
<dbReference type="Pfam" id="PF13855">
    <property type="entry name" value="LRR_8"/>
    <property type="match status" value="2"/>
</dbReference>
<evidence type="ECO:0000256" key="2">
    <source>
        <dbReference type="ARBA" id="ARBA00022729"/>
    </source>
</evidence>
<keyword evidence="2" id="KW-0732">Signal</keyword>
<dbReference type="InterPro" id="IPR032675">
    <property type="entry name" value="LRR_dom_sf"/>
</dbReference>
<keyword evidence="4" id="KW-1133">Transmembrane helix</keyword>
<dbReference type="SMART" id="SM00369">
    <property type="entry name" value="LRR_TYP"/>
    <property type="match status" value="10"/>
</dbReference>
<gene>
    <name evidence="5" type="ORF">B4U80_01051</name>
</gene>
<evidence type="ECO:0000256" key="4">
    <source>
        <dbReference type="SAM" id="Phobius"/>
    </source>
</evidence>
<dbReference type="InterPro" id="IPR050541">
    <property type="entry name" value="LRR_TM_domain-containing"/>
</dbReference>
<proteinExistence type="predicted"/>
<keyword evidence="6" id="KW-1185">Reference proteome</keyword>
<dbReference type="Proteomes" id="UP000288716">
    <property type="component" value="Unassembled WGS sequence"/>
</dbReference>
<reference evidence="5 6" key="1">
    <citation type="journal article" date="2018" name="Gigascience">
        <title>Genomes of trombidid mites reveal novel predicted allergens and laterally-transferred genes associated with secondary metabolism.</title>
        <authorList>
            <person name="Dong X."/>
            <person name="Chaisiri K."/>
            <person name="Xia D."/>
            <person name="Armstrong S.D."/>
            <person name="Fang Y."/>
            <person name="Donnelly M.J."/>
            <person name="Kadowaki T."/>
            <person name="McGarry J.W."/>
            <person name="Darby A.C."/>
            <person name="Makepeace B.L."/>
        </authorList>
    </citation>
    <scope>NUCLEOTIDE SEQUENCE [LARGE SCALE GENOMIC DNA]</scope>
    <source>
        <strain evidence="5">UoL-UT</strain>
    </source>
</reference>
<dbReference type="PANTHER" id="PTHR24369:SF210">
    <property type="entry name" value="CHAOPTIN-RELATED"/>
    <property type="match status" value="1"/>
</dbReference>
<dbReference type="InterPro" id="IPR001611">
    <property type="entry name" value="Leu-rich_rpt"/>
</dbReference>
<dbReference type="STRING" id="299467.A0A443SVS4"/>
<comment type="caution">
    <text evidence="5">The sequence shown here is derived from an EMBL/GenBank/DDBJ whole genome shotgun (WGS) entry which is preliminary data.</text>
</comment>
<dbReference type="InterPro" id="IPR003591">
    <property type="entry name" value="Leu-rich_rpt_typical-subtyp"/>
</dbReference>
<evidence type="ECO:0000313" key="5">
    <source>
        <dbReference type="EMBL" id="RWS31621.1"/>
    </source>
</evidence>
<evidence type="ECO:0000313" key="6">
    <source>
        <dbReference type="Proteomes" id="UP000288716"/>
    </source>
</evidence>
<dbReference type="Gene3D" id="3.80.10.10">
    <property type="entry name" value="Ribonuclease Inhibitor"/>
    <property type="match status" value="2"/>
</dbReference>
<dbReference type="VEuPathDB" id="VectorBase:LDEU000419"/>
<name>A0A443SVS4_9ACAR</name>
<sequence>MSGVFVAAFCPQQCICNDTALEVRCKNSNLGVIPHTLNPNIRKLLLIDNQIRRIRRSSFEVYQNLEVVDMSGNNLTTIEDNAFASQHKLKLETLDLTRNEITFLDANAFEGLSKLRYLNLRDNRLGNEPSDHTINVRNGSSIHVFSLPALSPRFLPNLKRLDLGLNRLNGIAKRSSPFWSGIESSSSDTNSHTRQTRSSPAFWSLEELLLDGCSLRFIERGALNGLSSLLILRIQANKFEEIPKDSLNDVSSLQVLQIGQNPFEKINSKAFSSLKSLKSLDVSRCSLLTRIDPFAFVNIDQLQRLELSYNPNLKFLDADVFNFLTNLRYLSLRGNALSTLDPKFESIGNQVDILDVRDNPFICNCSLQWIRKLIIGYKNQSTVELSTEQSLSNVHNMQRKKRVEISFDSLLPEALRQLPPNKSGDSHSPSSFLTIRSYALRVIDVKCANPPPLREKLLIDLDADDIGCFEVESMAPIVIAVIIAFLIVFGVIIICCITCRTRLTVLIKGTSGKSHYPSKFVEPVNNNRKVFGFTNNRRINDLEYQYSRPDCIVVRNTGNFESSPMNNLSNPYEITPVPGIRESIYATLDEGMPCVFKLTPTTEL</sequence>
<dbReference type="GO" id="GO:0005886">
    <property type="term" value="C:plasma membrane"/>
    <property type="evidence" value="ECO:0007669"/>
    <property type="project" value="TreeGrafter"/>
</dbReference>
<dbReference type="OrthoDB" id="1055097at2759"/>
<dbReference type="AlphaFoldDB" id="A0A443SVS4"/>
<dbReference type="Pfam" id="PF00560">
    <property type="entry name" value="LRR_1"/>
    <property type="match status" value="1"/>
</dbReference>
<keyword evidence="1" id="KW-0433">Leucine-rich repeat</keyword>
<evidence type="ECO:0000256" key="3">
    <source>
        <dbReference type="ARBA" id="ARBA00022737"/>
    </source>
</evidence>
<organism evidence="5 6">
    <name type="scientific">Leptotrombidium deliense</name>
    <dbReference type="NCBI Taxonomy" id="299467"/>
    <lineage>
        <taxon>Eukaryota</taxon>
        <taxon>Metazoa</taxon>
        <taxon>Ecdysozoa</taxon>
        <taxon>Arthropoda</taxon>
        <taxon>Chelicerata</taxon>
        <taxon>Arachnida</taxon>
        <taxon>Acari</taxon>
        <taxon>Acariformes</taxon>
        <taxon>Trombidiformes</taxon>
        <taxon>Prostigmata</taxon>
        <taxon>Anystina</taxon>
        <taxon>Parasitengona</taxon>
        <taxon>Trombiculoidea</taxon>
        <taxon>Trombiculidae</taxon>
        <taxon>Leptotrombidium</taxon>
    </lineage>
</organism>
<evidence type="ECO:0000256" key="1">
    <source>
        <dbReference type="ARBA" id="ARBA00022614"/>
    </source>
</evidence>